<dbReference type="GO" id="GO:0008278">
    <property type="term" value="C:cohesin complex"/>
    <property type="evidence" value="ECO:0007669"/>
    <property type="project" value="TreeGrafter"/>
</dbReference>
<name>A0A7M7L6E0_APIME</name>
<dbReference type="GO" id="GO:0005634">
    <property type="term" value="C:nucleus"/>
    <property type="evidence" value="ECO:0007669"/>
    <property type="project" value="UniProtKB-SubCell"/>
</dbReference>
<dbReference type="AlphaFoldDB" id="A0A7M7L6E0"/>
<keyword evidence="2" id="KW-0132">Cell division</keyword>
<proteinExistence type="predicted"/>
<sequence length="141" mass="15892">MEDESVQAILLPDNLEEPYLSGINYSCIMPGKRFQSFSNLSGGEKTLATIAFLFAIHSFRPAPFFILDEIDAALDIINIKNVVRLIDSKKNEMQFIIISLKREIYSCADVLIGVCSDTTGEYPESLVFTLSLEKYLISREE</sequence>
<evidence type="ECO:0000256" key="1">
    <source>
        <dbReference type="ARBA" id="ARBA00004123"/>
    </source>
</evidence>
<dbReference type="Proteomes" id="UP000005203">
    <property type="component" value="Linkage group LG4"/>
</dbReference>
<accession>A0A7M7L6E0</accession>
<evidence type="ECO:0000256" key="2">
    <source>
        <dbReference type="ARBA" id="ARBA00022618"/>
    </source>
</evidence>
<evidence type="ECO:0000256" key="3">
    <source>
        <dbReference type="ARBA" id="ARBA00022776"/>
    </source>
</evidence>
<dbReference type="Pfam" id="PF02463">
    <property type="entry name" value="SMC_N"/>
    <property type="match status" value="1"/>
</dbReference>
<evidence type="ECO:0000256" key="4">
    <source>
        <dbReference type="ARBA" id="ARBA00023242"/>
    </source>
</evidence>
<dbReference type="PANTHER" id="PTHR18937:SF12">
    <property type="entry name" value="STRUCTURAL MAINTENANCE OF CHROMOSOMES PROTEIN"/>
    <property type="match status" value="1"/>
</dbReference>
<evidence type="ECO:0000313" key="7">
    <source>
        <dbReference type="EnsemblMetazoa" id="XP_026296061"/>
    </source>
</evidence>
<keyword evidence="5" id="KW-0131">Cell cycle</keyword>
<dbReference type="EnsemblMetazoa" id="XM_026440276">
    <property type="protein sequence ID" value="XP_026296061"/>
    <property type="gene ID" value="LOC113218736"/>
</dbReference>
<dbReference type="RefSeq" id="XP_026296061.1">
    <property type="nucleotide sequence ID" value="XM_026440276.1"/>
</dbReference>
<protein>
    <submittedName>
        <fullName evidence="9">Structural maintenance of chromosomes protein 1B-like</fullName>
    </submittedName>
</protein>
<dbReference type="Gene3D" id="3.40.50.300">
    <property type="entry name" value="P-loop containing nucleotide triphosphate hydrolases"/>
    <property type="match status" value="1"/>
</dbReference>
<dbReference type="GeneID" id="113218736"/>
<evidence type="ECO:0000256" key="5">
    <source>
        <dbReference type="ARBA" id="ARBA00023306"/>
    </source>
</evidence>
<keyword evidence="3" id="KW-0498">Mitosis</keyword>
<dbReference type="OrthoDB" id="413649at2759"/>
<dbReference type="InterPro" id="IPR003395">
    <property type="entry name" value="RecF/RecN/SMC_N"/>
</dbReference>
<organism evidence="7">
    <name type="scientific">Apis mellifera</name>
    <name type="common">Honeybee</name>
    <dbReference type="NCBI Taxonomy" id="7460"/>
    <lineage>
        <taxon>Eukaryota</taxon>
        <taxon>Metazoa</taxon>
        <taxon>Ecdysozoa</taxon>
        <taxon>Arthropoda</taxon>
        <taxon>Hexapoda</taxon>
        <taxon>Insecta</taxon>
        <taxon>Pterygota</taxon>
        <taxon>Neoptera</taxon>
        <taxon>Endopterygota</taxon>
        <taxon>Hymenoptera</taxon>
        <taxon>Apocrita</taxon>
        <taxon>Aculeata</taxon>
        <taxon>Apoidea</taxon>
        <taxon>Anthophila</taxon>
        <taxon>Apidae</taxon>
        <taxon>Apis</taxon>
    </lineage>
</organism>
<evidence type="ECO:0000259" key="6">
    <source>
        <dbReference type="Pfam" id="PF02463"/>
    </source>
</evidence>
<comment type="subcellular location">
    <subcellularLocation>
        <location evidence="1">Nucleus</location>
    </subcellularLocation>
</comment>
<gene>
    <name evidence="9" type="primary">LOC113218736</name>
</gene>
<evidence type="ECO:0000313" key="9">
    <source>
        <dbReference type="RefSeq" id="XP_026296061.1"/>
    </source>
</evidence>
<dbReference type="GO" id="GO:0003677">
    <property type="term" value="F:DNA binding"/>
    <property type="evidence" value="ECO:0007669"/>
    <property type="project" value="TreeGrafter"/>
</dbReference>
<dbReference type="KEGG" id="ame:113218736"/>
<evidence type="ECO:0000313" key="8">
    <source>
        <dbReference type="Proteomes" id="UP000005203"/>
    </source>
</evidence>
<dbReference type="SUPFAM" id="SSF52540">
    <property type="entry name" value="P-loop containing nucleoside triphosphate hydrolases"/>
    <property type="match status" value="1"/>
</dbReference>
<reference evidence="9" key="2">
    <citation type="submission" date="2025-04" db="UniProtKB">
        <authorList>
            <consortium name="RefSeq"/>
        </authorList>
    </citation>
    <scope>IDENTIFICATION</scope>
    <source>
        <strain evidence="9">DH4</strain>
        <tissue evidence="9">Whole body</tissue>
    </source>
</reference>
<dbReference type="PANTHER" id="PTHR18937">
    <property type="entry name" value="STRUCTURAL MAINTENANCE OF CHROMOSOMES SMC FAMILY MEMBER"/>
    <property type="match status" value="1"/>
</dbReference>
<keyword evidence="4" id="KW-0539">Nucleus</keyword>
<dbReference type="GO" id="GO:0007062">
    <property type="term" value="P:sister chromatid cohesion"/>
    <property type="evidence" value="ECO:0007669"/>
    <property type="project" value="TreeGrafter"/>
</dbReference>
<dbReference type="GO" id="GO:0051301">
    <property type="term" value="P:cell division"/>
    <property type="evidence" value="ECO:0007669"/>
    <property type="project" value="UniProtKB-KW"/>
</dbReference>
<accession>A0A8B8GWB2</accession>
<dbReference type="InterPro" id="IPR027417">
    <property type="entry name" value="P-loop_NTPase"/>
</dbReference>
<keyword evidence="8" id="KW-1185">Reference proteome</keyword>
<reference evidence="7" key="1">
    <citation type="submission" date="2021-01" db="UniProtKB">
        <authorList>
            <consortium name="EnsemblMetazoa"/>
        </authorList>
    </citation>
    <scope>IDENTIFICATION</scope>
    <source>
        <strain evidence="7">DH4</strain>
    </source>
</reference>
<feature type="domain" description="RecF/RecN/SMC N-terminal" evidence="6">
    <location>
        <begin position="38"/>
        <end position="118"/>
    </location>
</feature>